<reference evidence="2" key="1">
    <citation type="journal article" date="2019" name="Int. J. Syst. Evol. Microbiol.">
        <title>The Global Catalogue of Microorganisms (GCM) 10K type strain sequencing project: providing services to taxonomists for standard genome sequencing and annotation.</title>
        <authorList>
            <consortium name="The Broad Institute Genomics Platform"/>
            <consortium name="The Broad Institute Genome Sequencing Center for Infectious Disease"/>
            <person name="Wu L."/>
            <person name="Ma J."/>
        </authorList>
    </citation>
    <scope>NUCLEOTIDE SEQUENCE [LARGE SCALE GENOMIC DNA]</scope>
    <source>
        <strain evidence="2">JCM 10673</strain>
    </source>
</reference>
<evidence type="ECO:0000313" key="2">
    <source>
        <dbReference type="Proteomes" id="UP001501005"/>
    </source>
</evidence>
<accession>A0ABP3YUS9</accession>
<keyword evidence="2" id="KW-1185">Reference proteome</keyword>
<name>A0ABP3YUS9_9ACTN</name>
<evidence type="ECO:0000313" key="1">
    <source>
        <dbReference type="EMBL" id="GAA0905324.1"/>
    </source>
</evidence>
<dbReference type="EMBL" id="BAAAHG010000004">
    <property type="protein sequence ID" value="GAA0905324.1"/>
    <property type="molecule type" value="Genomic_DNA"/>
</dbReference>
<dbReference type="RefSeq" id="WP_344047056.1">
    <property type="nucleotide sequence ID" value="NZ_BAAAHG010000004.1"/>
</dbReference>
<comment type="caution">
    <text evidence="1">The sequence shown here is derived from an EMBL/GenBank/DDBJ whole genome shotgun (WGS) entry which is preliminary data.</text>
</comment>
<proteinExistence type="predicted"/>
<dbReference type="Proteomes" id="UP001501005">
    <property type="component" value="Unassembled WGS sequence"/>
</dbReference>
<sequence length="237" mass="26055">MSNTVPTGPAFDLSKTTDSIPDAVRAALLKTLPEQYTPQLAADIANAVLAQLTAEQSSSGTALTEAQLTLVRDDAGGWDATTPIETATRDIDADMPVDGPFLAAQIVVTGWSYDENRRQVDGRFTRVWLHYGASTGELTPAKARQVAAEIRDFANRLEALCDRADEVAADDYEKPSLQEMCRGDYEAAEERRRLQDRRDDANLGAYRAAANDDADRFFRRHFPKVAAFLADEREAGQ</sequence>
<gene>
    <name evidence="1" type="ORF">GCM10009549_09480</name>
</gene>
<protein>
    <submittedName>
        <fullName evidence="1">Uncharacterized protein</fullName>
    </submittedName>
</protein>
<organism evidence="1 2">
    <name type="scientific">Streptomyces thermoalcalitolerans</name>
    <dbReference type="NCBI Taxonomy" id="65605"/>
    <lineage>
        <taxon>Bacteria</taxon>
        <taxon>Bacillati</taxon>
        <taxon>Actinomycetota</taxon>
        <taxon>Actinomycetes</taxon>
        <taxon>Kitasatosporales</taxon>
        <taxon>Streptomycetaceae</taxon>
        <taxon>Streptomyces</taxon>
    </lineage>
</organism>